<accession>K0ILP3</accession>
<keyword evidence="2" id="KW-1185">Reference proteome</keyword>
<gene>
    <name evidence="1" type="ordered locus">Ngar_c02410</name>
</gene>
<dbReference type="AlphaFoldDB" id="K0ILP3"/>
<dbReference type="HOGENOM" id="CLU_204309_0_0_2"/>
<evidence type="ECO:0008006" key="3">
    <source>
        <dbReference type="Google" id="ProtNLM"/>
    </source>
</evidence>
<dbReference type="EMBL" id="CP002408">
    <property type="protein sequence ID" value="AFU57189.1"/>
    <property type="molecule type" value="Genomic_DNA"/>
</dbReference>
<dbReference type="STRING" id="1237085.Ngar_c02410"/>
<evidence type="ECO:0000313" key="1">
    <source>
        <dbReference type="EMBL" id="AFU57189.1"/>
    </source>
</evidence>
<organism evidence="1 2">
    <name type="scientific">Nitrososphaera gargensis (strain Ga9.2)</name>
    <dbReference type="NCBI Taxonomy" id="1237085"/>
    <lineage>
        <taxon>Archaea</taxon>
        <taxon>Nitrososphaerota</taxon>
        <taxon>Nitrososphaeria</taxon>
        <taxon>Nitrososphaerales</taxon>
        <taxon>Nitrososphaeraceae</taxon>
        <taxon>Nitrososphaera</taxon>
    </lineage>
</organism>
<sequence>MECIAEDHVIKPKYRSISGRVRLRCNDCGKEHEVILKHKIAKFVGASPSFKEISHS</sequence>
<dbReference type="BioCyc" id="CNIT1237085:G1324-241-MONOMER"/>
<dbReference type="InParanoid" id="K0ILP3"/>
<proteinExistence type="predicted"/>
<protein>
    <recommendedName>
        <fullName evidence="3">Transposase</fullName>
    </recommendedName>
</protein>
<dbReference type="KEGG" id="nga:Ngar_c02410"/>
<dbReference type="Proteomes" id="UP000008037">
    <property type="component" value="Chromosome"/>
</dbReference>
<name>K0ILP3_NITGG</name>
<reference evidence="1 2" key="1">
    <citation type="journal article" date="2012" name="Environ. Microbiol.">
        <title>The genome of the ammonia-oxidizing Candidatus Nitrososphaera gargensis: insights into metabolic versatility and environmental adaptations.</title>
        <authorList>
            <person name="Spang A."/>
            <person name="Poehlein A."/>
            <person name="Offre P."/>
            <person name="Zumbragel S."/>
            <person name="Haider S."/>
            <person name="Rychlik N."/>
            <person name="Nowka B."/>
            <person name="Schmeisser C."/>
            <person name="Lebedeva E.V."/>
            <person name="Rattei T."/>
            <person name="Bohm C."/>
            <person name="Schmid M."/>
            <person name="Galushko A."/>
            <person name="Hatzenpichler R."/>
            <person name="Weinmaier T."/>
            <person name="Daniel R."/>
            <person name="Schleper C."/>
            <person name="Spieck E."/>
            <person name="Streit W."/>
            <person name="Wagner M."/>
        </authorList>
    </citation>
    <scope>NUCLEOTIDE SEQUENCE [LARGE SCALE GENOMIC DNA]</scope>
    <source>
        <strain evidence="2">Ga9.2</strain>
    </source>
</reference>
<evidence type="ECO:0000313" key="2">
    <source>
        <dbReference type="Proteomes" id="UP000008037"/>
    </source>
</evidence>